<gene>
    <name evidence="4" type="ORF">WG66_14283</name>
</gene>
<dbReference type="EMBL" id="LATX01002190">
    <property type="protein sequence ID" value="KTB33146.1"/>
    <property type="molecule type" value="Genomic_DNA"/>
</dbReference>
<evidence type="ECO:0000256" key="2">
    <source>
        <dbReference type="SAM" id="SignalP"/>
    </source>
</evidence>
<feature type="region of interest" description="Disordered" evidence="1">
    <location>
        <begin position="29"/>
        <end position="48"/>
    </location>
</feature>
<sequence length="440" mass="46544">MSAASVAAHLPFALSLLHTVATQYPGLQKAQPTTTTVAPNSSSGPLASTASSLLASALANLPNPSGPAPQAQQSSNTSTASTPPATSTSNLCESCHLKPKYNDGRKTHPYCSKSCAKAKAGGNPSNSDCDFCHSRPKYPGHPFCSKACAKKAAAGQTASSGSLPSTCQAPGCQKAAHTNPDGTCGEYCSLSHKTLAETLCLLCLQTPKMANSHFCGKNCSDDAEKKGPMILEVPAGHVTFKSVADQFKASWRHPGTTCPQVKRVYKVIATSASLQAYESYKSSVEARGQFATAGRSEGNENRRWHGTRRECLLGDKGQTQYCTSTTCSLCCILRTSFDISLWGKKTGWGRFGKGIYTSSTSSKSNDYSHNASKSPMKAILLNKVVVGKGCKMTHDNTTLTAPPSGFDSVLAEKGGSLNYDELVVYCNEAIRPSFLVMYEA</sequence>
<dbReference type="Gene3D" id="3.90.228.10">
    <property type="match status" value="1"/>
</dbReference>
<feature type="region of interest" description="Disordered" evidence="1">
    <location>
        <begin position="58"/>
        <end position="90"/>
    </location>
</feature>
<feature type="domain" description="PARP catalytic" evidence="3">
    <location>
        <begin position="279"/>
        <end position="412"/>
    </location>
</feature>
<comment type="caution">
    <text evidence="4">The sequence shown here is derived from an EMBL/GenBank/DDBJ whole genome shotgun (WGS) entry which is preliminary data.</text>
</comment>
<dbReference type="eggNOG" id="ENOG502S3UB">
    <property type="taxonomic scope" value="Eukaryota"/>
</dbReference>
<name>A0A0W0FA12_MONRR</name>
<dbReference type="GO" id="GO:0003950">
    <property type="term" value="F:NAD+ poly-ADP-ribosyltransferase activity"/>
    <property type="evidence" value="ECO:0007669"/>
    <property type="project" value="InterPro"/>
</dbReference>
<dbReference type="SUPFAM" id="SSF56399">
    <property type="entry name" value="ADP-ribosylation"/>
    <property type="match status" value="1"/>
</dbReference>
<reference evidence="4 5" key="1">
    <citation type="submission" date="2015-12" db="EMBL/GenBank/DDBJ databases">
        <title>Draft genome sequence of Moniliophthora roreri, the causal agent of frosty pod rot of cacao.</title>
        <authorList>
            <person name="Aime M.C."/>
            <person name="Diaz-Valderrama J.R."/>
            <person name="Kijpornyongpan T."/>
            <person name="Phillips-Mora W."/>
        </authorList>
    </citation>
    <scope>NUCLEOTIDE SEQUENCE [LARGE SCALE GENOMIC DNA]</scope>
    <source>
        <strain evidence="4 5">MCA 2952</strain>
    </source>
</reference>
<proteinExistence type="predicted"/>
<dbReference type="Proteomes" id="UP000054988">
    <property type="component" value="Unassembled WGS sequence"/>
</dbReference>
<evidence type="ECO:0000259" key="3">
    <source>
        <dbReference type="Pfam" id="PF00644"/>
    </source>
</evidence>
<evidence type="ECO:0000256" key="1">
    <source>
        <dbReference type="SAM" id="MobiDB-lite"/>
    </source>
</evidence>
<dbReference type="Pfam" id="PF00644">
    <property type="entry name" value="PARP"/>
    <property type="match status" value="1"/>
</dbReference>
<dbReference type="PANTHER" id="PTHR31681">
    <property type="entry name" value="C2H2-LIKE ZINC FINGER PROTEIN"/>
    <property type="match status" value="1"/>
</dbReference>
<accession>A0A0W0FA12</accession>
<dbReference type="InterPro" id="IPR012317">
    <property type="entry name" value="Poly(ADP-ribose)pol_cat_dom"/>
</dbReference>
<dbReference type="AlphaFoldDB" id="A0A0W0FA12"/>
<keyword evidence="2" id="KW-0732">Signal</keyword>
<dbReference type="PANTHER" id="PTHR31681:SF3">
    <property type="entry name" value="OS04G0690100 PROTEIN"/>
    <property type="match status" value="1"/>
</dbReference>
<evidence type="ECO:0000313" key="5">
    <source>
        <dbReference type="Proteomes" id="UP000054988"/>
    </source>
</evidence>
<feature type="signal peptide" evidence="2">
    <location>
        <begin position="1"/>
        <end position="22"/>
    </location>
</feature>
<feature type="compositionally biased region" description="Polar residues" evidence="1">
    <location>
        <begin position="30"/>
        <end position="39"/>
    </location>
</feature>
<feature type="chain" id="PRO_5006901606" description="PARP catalytic domain-containing protein" evidence="2">
    <location>
        <begin position="23"/>
        <end position="440"/>
    </location>
</feature>
<evidence type="ECO:0000313" key="4">
    <source>
        <dbReference type="EMBL" id="KTB33146.1"/>
    </source>
</evidence>
<protein>
    <recommendedName>
        <fullName evidence="3">PARP catalytic domain-containing protein</fullName>
    </recommendedName>
</protein>
<organism evidence="4 5">
    <name type="scientific">Moniliophthora roreri</name>
    <name type="common">Frosty pod rot fungus</name>
    <name type="synonym">Monilia roreri</name>
    <dbReference type="NCBI Taxonomy" id="221103"/>
    <lineage>
        <taxon>Eukaryota</taxon>
        <taxon>Fungi</taxon>
        <taxon>Dikarya</taxon>
        <taxon>Basidiomycota</taxon>
        <taxon>Agaricomycotina</taxon>
        <taxon>Agaricomycetes</taxon>
        <taxon>Agaricomycetidae</taxon>
        <taxon>Agaricales</taxon>
        <taxon>Marasmiineae</taxon>
        <taxon>Marasmiaceae</taxon>
        <taxon>Moniliophthora</taxon>
    </lineage>
</organism>